<proteinExistence type="predicted"/>
<dbReference type="EC" id="3.2.2.15" evidence="2"/>
<evidence type="ECO:0000313" key="2">
    <source>
        <dbReference type="EMBL" id="MBA5639615.1"/>
    </source>
</evidence>
<evidence type="ECO:0000313" key="3">
    <source>
        <dbReference type="Proteomes" id="UP000534388"/>
    </source>
</evidence>
<dbReference type="NCBIfam" id="TIGR04274">
    <property type="entry name" value="hypoxanDNAglyco"/>
    <property type="match status" value="1"/>
</dbReference>
<accession>A0A7W2IDU0</accession>
<dbReference type="EMBL" id="JACEZT010000017">
    <property type="protein sequence ID" value="MBA5639615.1"/>
    <property type="molecule type" value="Genomic_DNA"/>
</dbReference>
<dbReference type="SMART" id="SM00986">
    <property type="entry name" value="UDG"/>
    <property type="match status" value="1"/>
</dbReference>
<dbReference type="SMART" id="SM00987">
    <property type="entry name" value="UreE_C"/>
    <property type="match status" value="1"/>
</dbReference>
<protein>
    <submittedName>
        <fullName evidence="2">DNA-deoxyinosine glycosylase</fullName>
        <ecNumber evidence="2">3.2.2.15</ecNumber>
    </submittedName>
</protein>
<dbReference type="SUPFAM" id="SSF52141">
    <property type="entry name" value="Uracil-DNA glycosylase-like"/>
    <property type="match status" value="1"/>
</dbReference>
<gene>
    <name evidence="2" type="ORF">H3H37_21385</name>
</gene>
<dbReference type="CDD" id="cd10032">
    <property type="entry name" value="UDG-F6_HDG"/>
    <property type="match status" value="1"/>
</dbReference>
<organism evidence="2 3">
    <name type="scientific">Rugamonas brunnea</name>
    <dbReference type="NCBI Taxonomy" id="2758569"/>
    <lineage>
        <taxon>Bacteria</taxon>
        <taxon>Pseudomonadati</taxon>
        <taxon>Pseudomonadota</taxon>
        <taxon>Betaproteobacteria</taxon>
        <taxon>Burkholderiales</taxon>
        <taxon>Oxalobacteraceae</taxon>
        <taxon>Telluria group</taxon>
        <taxon>Rugamonas</taxon>
    </lineage>
</organism>
<dbReference type="Gene3D" id="3.40.470.10">
    <property type="entry name" value="Uracil-DNA glycosylase-like domain"/>
    <property type="match status" value="1"/>
</dbReference>
<feature type="domain" description="Uracil-DNA glycosylase-like" evidence="1">
    <location>
        <begin position="16"/>
        <end position="168"/>
    </location>
</feature>
<comment type="caution">
    <text evidence="2">The sequence shown here is derived from an EMBL/GenBank/DDBJ whole genome shotgun (WGS) entry which is preliminary data.</text>
</comment>
<keyword evidence="2" id="KW-0378">Hydrolase</keyword>
<sequence>MTPSSQHQTARKQCFDPVVDARTRLLMLGSLPGDKSLEIQEYYGHPQNRFWHLMSEVLGVDLVRADYRARLRTLLDHGVGLWDVVAEAHRQGSLDSQIRARADNDLPGLLARFPQIRIIAFNGGTAAKLGLKILGDHAAAYQIVALPSSSPAYTLPYEKKLELWRQLRGC</sequence>
<dbReference type="AlphaFoldDB" id="A0A7W2IDU0"/>
<dbReference type="RefSeq" id="WP_182166295.1">
    <property type="nucleotide sequence ID" value="NZ_JACEZT010000017.1"/>
</dbReference>
<dbReference type="Proteomes" id="UP000534388">
    <property type="component" value="Unassembled WGS sequence"/>
</dbReference>
<dbReference type="InterPro" id="IPR026353">
    <property type="entry name" value="Hypoxan-DNA_Glyclase"/>
</dbReference>
<dbReference type="Pfam" id="PF03167">
    <property type="entry name" value="UDG"/>
    <property type="match status" value="1"/>
</dbReference>
<name>A0A7W2IDU0_9BURK</name>
<dbReference type="InterPro" id="IPR005122">
    <property type="entry name" value="Uracil-DNA_glycosylase-like"/>
</dbReference>
<keyword evidence="2" id="KW-0326">Glycosidase</keyword>
<dbReference type="InterPro" id="IPR036895">
    <property type="entry name" value="Uracil-DNA_glycosylase-like_sf"/>
</dbReference>
<keyword evidence="3" id="KW-1185">Reference proteome</keyword>
<reference evidence="2 3" key="1">
    <citation type="submission" date="2020-07" db="EMBL/GenBank/DDBJ databases">
        <title>Novel species isolated from subtropical streams in China.</title>
        <authorList>
            <person name="Lu H."/>
        </authorList>
    </citation>
    <scope>NUCLEOTIDE SEQUENCE [LARGE SCALE GENOMIC DNA]</scope>
    <source>
        <strain evidence="2 3">LX20W</strain>
    </source>
</reference>
<evidence type="ECO:0000259" key="1">
    <source>
        <dbReference type="SMART" id="SM00986"/>
    </source>
</evidence>
<dbReference type="GO" id="GO:0033958">
    <property type="term" value="F:DNA-deoxyinosine glycosylase activity"/>
    <property type="evidence" value="ECO:0007669"/>
    <property type="project" value="UniProtKB-EC"/>
</dbReference>